<name>A0A139W8S3_TRICA</name>
<dbReference type="AlphaFoldDB" id="A0A139W8S3"/>
<dbReference type="Proteomes" id="UP000007266">
    <property type="component" value="Unassembled WGS sequence"/>
</dbReference>
<evidence type="ECO:0000313" key="1">
    <source>
        <dbReference type="EMBL" id="KXZ75687.1"/>
    </source>
</evidence>
<reference evidence="1 2" key="2">
    <citation type="journal article" date="2010" name="Nucleic Acids Res.">
        <title>BeetleBase in 2010: revisions to provide comprehensive genomic information for Tribolium castaneum.</title>
        <authorList>
            <person name="Kim H.S."/>
            <person name="Murphy T."/>
            <person name="Xia J."/>
            <person name="Caragea D."/>
            <person name="Park Y."/>
            <person name="Beeman R.W."/>
            <person name="Lorenzen M.D."/>
            <person name="Butcher S."/>
            <person name="Manak J.R."/>
            <person name="Brown S.J."/>
        </authorList>
    </citation>
    <scope>NUCLEOTIDE SEQUENCE [LARGE SCALE GENOMIC DNA]</scope>
    <source>
        <strain evidence="1 2">Georgia GA2</strain>
    </source>
</reference>
<keyword evidence="2" id="KW-1185">Reference proteome</keyword>
<proteinExistence type="predicted"/>
<reference evidence="1 2" key="1">
    <citation type="journal article" date="2008" name="Nature">
        <title>The genome of the model beetle and pest Tribolium castaneum.</title>
        <authorList>
            <consortium name="Tribolium Genome Sequencing Consortium"/>
            <person name="Richards S."/>
            <person name="Gibbs R.A."/>
            <person name="Weinstock G.M."/>
            <person name="Brown S.J."/>
            <person name="Denell R."/>
            <person name="Beeman R.W."/>
            <person name="Gibbs R."/>
            <person name="Beeman R.W."/>
            <person name="Brown S.J."/>
            <person name="Bucher G."/>
            <person name="Friedrich M."/>
            <person name="Grimmelikhuijzen C.J."/>
            <person name="Klingler M."/>
            <person name="Lorenzen M."/>
            <person name="Richards S."/>
            <person name="Roth S."/>
            <person name="Schroder R."/>
            <person name="Tautz D."/>
            <person name="Zdobnov E.M."/>
            <person name="Muzny D."/>
            <person name="Gibbs R.A."/>
            <person name="Weinstock G.M."/>
            <person name="Attaway T."/>
            <person name="Bell S."/>
            <person name="Buhay C.J."/>
            <person name="Chandrabose M.N."/>
            <person name="Chavez D."/>
            <person name="Clerk-Blankenburg K.P."/>
            <person name="Cree A."/>
            <person name="Dao M."/>
            <person name="Davis C."/>
            <person name="Chacko J."/>
            <person name="Dinh H."/>
            <person name="Dugan-Rocha S."/>
            <person name="Fowler G."/>
            <person name="Garner T.T."/>
            <person name="Garnes J."/>
            <person name="Gnirke A."/>
            <person name="Hawes A."/>
            <person name="Hernandez J."/>
            <person name="Hines S."/>
            <person name="Holder M."/>
            <person name="Hume J."/>
            <person name="Jhangiani S.N."/>
            <person name="Joshi V."/>
            <person name="Khan Z.M."/>
            <person name="Jackson L."/>
            <person name="Kovar C."/>
            <person name="Kowis A."/>
            <person name="Lee S."/>
            <person name="Lewis L.R."/>
            <person name="Margolis J."/>
            <person name="Morgan M."/>
            <person name="Nazareth L.V."/>
            <person name="Nguyen N."/>
            <person name="Okwuonu G."/>
            <person name="Parker D."/>
            <person name="Richards S."/>
            <person name="Ruiz S.J."/>
            <person name="Santibanez J."/>
            <person name="Savard J."/>
            <person name="Scherer S.E."/>
            <person name="Schneider B."/>
            <person name="Sodergren E."/>
            <person name="Tautz D."/>
            <person name="Vattahil S."/>
            <person name="Villasana D."/>
            <person name="White C.S."/>
            <person name="Wright R."/>
            <person name="Park Y."/>
            <person name="Beeman R.W."/>
            <person name="Lord J."/>
            <person name="Oppert B."/>
            <person name="Lorenzen M."/>
            <person name="Brown S."/>
            <person name="Wang L."/>
            <person name="Savard J."/>
            <person name="Tautz D."/>
            <person name="Richards S."/>
            <person name="Weinstock G."/>
            <person name="Gibbs R.A."/>
            <person name="Liu Y."/>
            <person name="Worley K."/>
            <person name="Weinstock G."/>
            <person name="Elsik C.G."/>
            <person name="Reese J.T."/>
            <person name="Elhaik E."/>
            <person name="Landan G."/>
            <person name="Graur D."/>
            <person name="Arensburger P."/>
            <person name="Atkinson P."/>
            <person name="Beeman R.W."/>
            <person name="Beidler J."/>
            <person name="Brown S.J."/>
            <person name="Demuth J.P."/>
            <person name="Drury D.W."/>
            <person name="Du Y.Z."/>
            <person name="Fujiwara H."/>
            <person name="Lorenzen M."/>
            <person name="Maselli V."/>
            <person name="Osanai M."/>
            <person name="Park Y."/>
            <person name="Robertson H.M."/>
            <person name="Tu Z."/>
            <person name="Wang J.J."/>
            <person name="Wang S."/>
            <person name="Richards S."/>
            <person name="Song H."/>
            <person name="Zhang L."/>
            <person name="Sodergren E."/>
            <person name="Werner D."/>
            <person name="Stanke M."/>
            <person name="Morgenstern B."/>
            <person name="Solovyev V."/>
            <person name="Kosarev P."/>
            <person name="Brown G."/>
            <person name="Chen H.C."/>
            <person name="Ermolaeva O."/>
            <person name="Hlavina W."/>
            <person name="Kapustin Y."/>
            <person name="Kiryutin B."/>
            <person name="Kitts P."/>
            <person name="Maglott D."/>
            <person name="Pruitt K."/>
            <person name="Sapojnikov V."/>
            <person name="Souvorov A."/>
            <person name="Mackey A.J."/>
            <person name="Waterhouse R.M."/>
            <person name="Wyder S."/>
            <person name="Zdobnov E.M."/>
            <person name="Zdobnov E.M."/>
            <person name="Wyder S."/>
            <person name="Kriventseva E.V."/>
            <person name="Kadowaki T."/>
            <person name="Bork P."/>
            <person name="Aranda M."/>
            <person name="Bao R."/>
            <person name="Beermann A."/>
            <person name="Berns N."/>
            <person name="Bolognesi R."/>
            <person name="Bonneton F."/>
            <person name="Bopp D."/>
            <person name="Brown S.J."/>
            <person name="Bucher G."/>
            <person name="Butts T."/>
            <person name="Chaumot A."/>
            <person name="Denell R.E."/>
            <person name="Ferrier D.E."/>
            <person name="Friedrich M."/>
            <person name="Gordon C.M."/>
            <person name="Jindra M."/>
            <person name="Klingler M."/>
            <person name="Lan Q."/>
            <person name="Lattorff H.M."/>
            <person name="Laudet V."/>
            <person name="von Levetsow C."/>
            <person name="Liu Z."/>
            <person name="Lutz R."/>
            <person name="Lynch J.A."/>
            <person name="da Fonseca R.N."/>
            <person name="Posnien N."/>
            <person name="Reuter R."/>
            <person name="Roth S."/>
            <person name="Savard J."/>
            <person name="Schinko J.B."/>
            <person name="Schmitt C."/>
            <person name="Schoppmeier M."/>
            <person name="Schroder R."/>
            <person name="Shippy T.D."/>
            <person name="Simonnet F."/>
            <person name="Marques-Souza H."/>
            <person name="Tautz D."/>
            <person name="Tomoyasu Y."/>
            <person name="Trauner J."/>
            <person name="Van der Zee M."/>
            <person name="Vervoort M."/>
            <person name="Wittkopp N."/>
            <person name="Wimmer E.A."/>
            <person name="Yang X."/>
            <person name="Jones A.K."/>
            <person name="Sattelle D.B."/>
            <person name="Ebert P.R."/>
            <person name="Nelson D."/>
            <person name="Scott J.G."/>
            <person name="Beeman R.W."/>
            <person name="Muthukrishnan S."/>
            <person name="Kramer K.J."/>
            <person name="Arakane Y."/>
            <person name="Beeman R.W."/>
            <person name="Zhu Q."/>
            <person name="Hogenkamp D."/>
            <person name="Dixit R."/>
            <person name="Oppert B."/>
            <person name="Jiang H."/>
            <person name="Zou Z."/>
            <person name="Marshall J."/>
            <person name="Elpidina E."/>
            <person name="Vinokurov K."/>
            <person name="Oppert C."/>
            <person name="Zou Z."/>
            <person name="Evans J."/>
            <person name="Lu Z."/>
            <person name="Zhao P."/>
            <person name="Sumathipala N."/>
            <person name="Altincicek B."/>
            <person name="Vilcinskas A."/>
            <person name="Williams M."/>
            <person name="Hultmark D."/>
            <person name="Hetru C."/>
            <person name="Jiang H."/>
            <person name="Grimmelikhuijzen C.J."/>
            <person name="Hauser F."/>
            <person name="Cazzamali G."/>
            <person name="Williamson M."/>
            <person name="Park Y."/>
            <person name="Li B."/>
            <person name="Tanaka Y."/>
            <person name="Predel R."/>
            <person name="Neupert S."/>
            <person name="Schachtner J."/>
            <person name="Verleyen P."/>
            <person name="Raible F."/>
            <person name="Bork P."/>
            <person name="Friedrich M."/>
            <person name="Walden K.K."/>
            <person name="Robertson H.M."/>
            <person name="Angeli S."/>
            <person name="Foret S."/>
            <person name="Bucher G."/>
            <person name="Schuetz S."/>
            <person name="Maleszka R."/>
            <person name="Wimmer E.A."/>
            <person name="Beeman R.W."/>
            <person name="Lorenzen M."/>
            <person name="Tomoyasu Y."/>
            <person name="Miller S.C."/>
            <person name="Grossmann D."/>
            <person name="Bucher G."/>
        </authorList>
    </citation>
    <scope>NUCLEOTIDE SEQUENCE [LARGE SCALE GENOMIC DNA]</scope>
    <source>
        <strain evidence="1 2">Georgia GA2</strain>
    </source>
</reference>
<protein>
    <submittedName>
        <fullName evidence="1">Uncharacterized protein</fullName>
    </submittedName>
</protein>
<dbReference type="InParanoid" id="A0A139W8S3"/>
<gene>
    <name evidence="1" type="primary">AUGUSTUS-3.0.2_32979</name>
    <name evidence="1" type="ORF">TcasGA2_TC032979</name>
</gene>
<evidence type="ECO:0000313" key="2">
    <source>
        <dbReference type="Proteomes" id="UP000007266"/>
    </source>
</evidence>
<sequence>MNCKILSPSPEPRTEDRDVIIVTKLVITQVPAGPNNHKTQKIWDAAITSLRRPNYERGTQIQ</sequence>
<dbReference type="EMBL" id="KQ973049">
    <property type="protein sequence ID" value="KXZ75687.1"/>
    <property type="molecule type" value="Genomic_DNA"/>
</dbReference>
<accession>A0A139W8S3</accession>
<organism evidence="1 2">
    <name type="scientific">Tribolium castaneum</name>
    <name type="common">Red flour beetle</name>
    <dbReference type="NCBI Taxonomy" id="7070"/>
    <lineage>
        <taxon>Eukaryota</taxon>
        <taxon>Metazoa</taxon>
        <taxon>Ecdysozoa</taxon>
        <taxon>Arthropoda</taxon>
        <taxon>Hexapoda</taxon>
        <taxon>Insecta</taxon>
        <taxon>Pterygota</taxon>
        <taxon>Neoptera</taxon>
        <taxon>Endopterygota</taxon>
        <taxon>Coleoptera</taxon>
        <taxon>Polyphaga</taxon>
        <taxon>Cucujiformia</taxon>
        <taxon>Tenebrionidae</taxon>
        <taxon>Tenebrionidae incertae sedis</taxon>
        <taxon>Tribolium</taxon>
    </lineage>
</organism>